<dbReference type="PANTHER" id="PTHR43000">
    <property type="entry name" value="DTDP-D-GLUCOSE 4,6-DEHYDRATASE-RELATED"/>
    <property type="match status" value="1"/>
</dbReference>
<reference evidence="3" key="1">
    <citation type="submission" date="2016-08" db="EMBL/GenBank/DDBJ databases">
        <title>Complete Genome Seqeunce of Paenibacillus sp. BIHB 4019 from tea rhizoplane.</title>
        <authorList>
            <person name="Thakur R."/>
            <person name="Swarnkar M.K."/>
            <person name="Gulati A."/>
        </authorList>
    </citation>
    <scope>NUCLEOTIDE SEQUENCE [LARGE SCALE GENOMIC DNA]</scope>
    <source>
        <strain evidence="3">BIHB4019</strain>
    </source>
</reference>
<dbReference type="InterPro" id="IPR001509">
    <property type="entry name" value="Epimerase_deHydtase"/>
</dbReference>
<evidence type="ECO:0000313" key="3">
    <source>
        <dbReference type="EMBL" id="ANY66221.1"/>
    </source>
</evidence>
<proteinExistence type="inferred from homology"/>
<dbReference type="AlphaFoldDB" id="A0A1B2DES5"/>
<dbReference type="SUPFAM" id="SSF51735">
    <property type="entry name" value="NAD(P)-binding Rossmann-fold domains"/>
    <property type="match status" value="1"/>
</dbReference>
<comment type="similarity">
    <text evidence="1">Belongs to the NAD(P)-dependent epimerase/dehydratase family.</text>
</comment>
<protein>
    <submittedName>
        <fullName evidence="3">UDP-glucose 4-epimerase</fullName>
    </submittedName>
</protein>
<evidence type="ECO:0000256" key="1">
    <source>
        <dbReference type="ARBA" id="ARBA00007637"/>
    </source>
</evidence>
<dbReference type="Pfam" id="PF01370">
    <property type="entry name" value="Epimerase"/>
    <property type="match status" value="1"/>
</dbReference>
<accession>A0A1B2DES5</accession>
<feature type="domain" description="NAD-dependent epimerase/dehydratase" evidence="2">
    <location>
        <begin position="3"/>
        <end position="233"/>
    </location>
</feature>
<name>A0A1B2DES5_9BACL</name>
<dbReference type="InterPro" id="IPR036291">
    <property type="entry name" value="NAD(P)-bd_dom_sf"/>
</dbReference>
<organism evidence="3">
    <name type="scientific">Paenibacillus sp. BIHB 4019</name>
    <dbReference type="NCBI Taxonomy" id="1870819"/>
    <lineage>
        <taxon>Bacteria</taxon>
        <taxon>Bacillati</taxon>
        <taxon>Bacillota</taxon>
        <taxon>Bacilli</taxon>
        <taxon>Bacillales</taxon>
        <taxon>Paenibacillaceae</taxon>
        <taxon>Paenibacillus</taxon>
    </lineage>
</organism>
<dbReference type="EMBL" id="CP016808">
    <property type="protein sequence ID" value="ANY66221.1"/>
    <property type="molecule type" value="Genomic_DNA"/>
</dbReference>
<sequence>MKALVTGGAGFIGSHLTDMLIQSGAVVHVIDNLSTGSKNHVNPAAILHVEDINSDACSKIIEHVRPDVVFHLAAQVDVQRSIADPAFDSTVNIVGTIRLLKACEQAKVSKIIFSSTSAAYGDSNNERHEEEAVPAPISYYGLSKQASESYIRLFHRMYGINYTILRYSNVYGPRQSSAGEGGVVAIFLNKLNKGLPVHVHGSGDQTRDFIYVQDVVKANLAAIHQGEQETINISTGLRTSINNLIHMMKMIHGQDAQITYGTERPGDIMDSCLDNSKAERVLGWRPMSSLFEGLTQSYQQYR</sequence>
<dbReference type="Gene3D" id="3.90.25.10">
    <property type="entry name" value="UDP-galactose 4-epimerase, domain 1"/>
    <property type="match status" value="1"/>
</dbReference>
<dbReference type="RefSeq" id="WP_099517590.1">
    <property type="nucleotide sequence ID" value="NZ_CP016808.1"/>
</dbReference>
<evidence type="ECO:0000259" key="2">
    <source>
        <dbReference type="Pfam" id="PF01370"/>
    </source>
</evidence>
<dbReference type="Gene3D" id="3.40.50.720">
    <property type="entry name" value="NAD(P)-binding Rossmann-like Domain"/>
    <property type="match status" value="1"/>
</dbReference>
<gene>
    <name evidence="3" type="ORF">BBD42_06895</name>
</gene>